<dbReference type="Proteomes" id="UP001281147">
    <property type="component" value="Unassembled WGS sequence"/>
</dbReference>
<reference evidence="1" key="1">
    <citation type="submission" date="2023-07" db="EMBL/GenBank/DDBJ databases">
        <title>Black Yeasts Isolated from many extreme environments.</title>
        <authorList>
            <person name="Coleine C."/>
            <person name="Stajich J.E."/>
            <person name="Selbmann L."/>
        </authorList>
    </citation>
    <scope>NUCLEOTIDE SEQUENCE</scope>
    <source>
        <strain evidence="1">CCFEE 5714</strain>
    </source>
</reference>
<name>A0ACC3NNN6_9PEZI</name>
<organism evidence="1 2">
    <name type="scientific">Vermiconidia calcicola</name>
    <dbReference type="NCBI Taxonomy" id="1690605"/>
    <lineage>
        <taxon>Eukaryota</taxon>
        <taxon>Fungi</taxon>
        <taxon>Dikarya</taxon>
        <taxon>Ascomycota</taxon>
        <taxon>Pezizomycotina</taxon>
        <taxon>Dothideomycetes</taxon>
        <taxon>Dothideomycetidae</taxon>
        <taxon>Mycosphaerellales</taxon>
        <taxon>Extremaceae</taxon>
        <taxon>Vermiconidia</taxon>
    </lineage>
</organism>
<comment type="caution">
    <text evidence="1">The sequence shown here is derived from an EMBL/GenBank/DDBJ whole genome shotgun (WGS) entry which is preliminary data.</text>
</comment>
<sequence length="312" mass="34301">MDPSAFRSAPFRTPPPDSSSSPPPCASPKRKRKESLESESSLPLQISTEIKFEHVPPPESNSPRTKIAEKLRDLDIRQVRPANLRGSEKHGVRRKRLKRNHTIQETSSTDSAITETPQQNRSLQREGSNISDNEVGETPDCRTKTASSPPAQSERFATRNGSPGIPIIRKAETASALQVVAGTDTESLGLAPNFEELVDRSVSPLPQTEDLTSEQIALTWQDDEITGHELDPGGEDDGEGINGIGFRPTPAIAYARQQRRRQQVNEWKAREARDARQRRIERRRGSAGGDAGIAQGTLDTGDKRAVRFAGFA</sequence>
<protein>
    <submittedName>
        <fullName evidence="1">Uncharacterized protein</fullName>
    </submittedName>
</protein>
<evidence type="ECO:0000313" key="2">
    <source>
        <dbReference type="Proteomes" id="UP001281147"/>
    </source>
</evidence>
<gene>
    <name evidence="1" type="ORF">LTR37_004963</name>
</gene>
<proteinExistence type="predicted"/>
<dbReference type="EMBL" id="JAUTXU010000030">
    <property type="protein sequence ID" value="KAK3718744.1"/>
    <property type="molecule type" value="Genomic_DNA"/>
</dbReference>
<evidence type="ECO:0000313" key="1">
    <source>
        <dbReference type="EMBL" id="KAK3718744.1"/>
    </source>
</evidence>
<keyword evidence="2" id="KW-1185">Reference proteome</keyword>
<accession>A0ACC3NNN6</accession>